<keyword evidence="2" id="KW-1185">Reference proteome</keyword>
<dbReference type="EMBL" id="MTKS01000011">
    <property type="protein sequence ID" value="RWX52461.1"/>
    <property type="molecule type" value="Genomic_DNA"/>
</dbReference>
<proteinExistence type="predicted"/>
<feature type="non-terminal residue" evidence="1">
    <location>
        <position position="275"/>
    </location>
</feature>
<dbReference type="AlphaFoldDB" id="A0A444JH69"/>
<protein>
    <submittedName>
        <fullName evidence="1">Uncharacterized protein</fullName>
    </submittedName>
</protein>
<organism evidence="1 2">
    <name type="scientific">Candidatus Electrothrix marina</name>
    <dbReference type="NCBI Taxonomy" id="1859130"/>
    <lineage>
        <taxon>Bacteria</taxon>
        <taxon>Pseudomonadati</taxon>
        <taxon>Thermodesulfobacteriota</taxon>
        <taxon>Desulfobulbia</taxon>
        <taxon>Desulfobulbales</taxon>
        <taxon>Desulfobulbaceae</taxon>
        <taxon>Candidatus Electrothrix</taxon>
    </lineage>
</organism>
<accession>A0A444JH69</accession>
<name>A0A444JH69_9BACT</name>
<dbReference type="Proteomes" id="UP000288892">
    <property type="component" value="Unassembled WGS sequence"/>
</dbReference>
<gene>
    <name evidence="1" type="ORF">VU01_101115</name>
</gene>
<evidence type="ECO:0000313" key="1">
    <source>
        <dbReference type="EMBL" id="RWX52461.1"/>
    </source>
</evidence>
<evidence type="ECO:0000313" key="2">
    <source>
        <dbReference type="Proteomes" id="UP000288892"/>
    </source>
</evidence>
<reference evidence="1 2" key="1">
    <citation type="submission" date="2017-01" db="EMBL/GenBank/DDBJ databases">
        <title>The cable genome- insights into the physiology and evolution of filamentous bacteria capable of sulfide oxidation via long distance electron transfer.</title>
        <authorList>
            <person name="Schreiber L."/>
            <person name="Bjerg J.T."/>
            <person name="Boggild A."/>
            <person name="Van De Vossenberg J."/>
            <person name="Meysman F."/>
            <person name="Nielsen L.P."/>
            <person name="Schramm A."/>
            <person name="Kjeldsen K.U."/>
        </authorList>
    </citation>
    <scope>NUCLEOTIDE SEQUENCE [LARGE SCALE GENOMIC DNA]</scope>
    <source>
        <strain evidence="1">A5</strain>
    </source>
</reference>
<sequence length="275" mass="31209">MFSTLFEKLKKLTRSCITEEELRIAWTTSFSDIGIEFKAERDRNDLSHNQVIIELKNKGFFKGSIASQKFKEAVNDRLYKYITRKAKIEGIPEGDYTGIATDGDHIVFCYVQNGIIRHQDLMPLSLMSVTKVAKCLRSDGRRALTSINLIDDFGHNSPVGIKLMGALSNELSQHFLDTENNKIKMLFKEWQSLFGQVSNLTNEQVLKINKQLNFSIPNIKDESVSGLLFVIHTYNALIMKLLGAEIVSYLDLTQYKDFCGNLASADDGRLLKILE</sequence>
<comment type="caution">
    <text evidence="1">The sequence shown here is derived from an EMBL/GenBank/DDBJ whole genome shotgun (WGS) entry which is preliminary data.</text>
</comment>